<dbReference type="EMBL" id="JAZEWV010000001">
    <property type="protein sequence ID" value="MEE4540523.1"/>
    <property type="molecule type" value="Genomic_DNA"/>
</dbReference>
<proteinExistence type="predicted"/>
<reference evidence="2 3" key="1">
    <citation type="submission" date="2023-12" db="EMBL/GenBank/DDBJ databases">
        <title>Streptomyces sp. V4-01.</title>
        <authorList>
            <person name="Somphong A."/>
            <person name="Phongsopitanun W."/>
        </authorList>
    </citation>
    <scope>NUCLEOTIDE SEQUENCE [LARGE SCALE GENOMIC DNA]</scope>
    <source>
        <strain evidence="2 3">V4-01</strain>
    </source>
</reference>
<evidence type="ECO:0000313" key="3">
    <source>
        <dbReference type="Proteomes" id="UP001344658"/>
    </source>
</evidence>
<gene>
    <name evidence="2" type="ORF">V2S66_00895</name>
</gene>
<dbReference type="Proteomes" id="UP001344658">
    <property type="component" value="Unassembled WGS sequence"/>
</dbReference>
<evidence type="ECO:0000256" key="1">
    <source>
        <dbReference type="SAM" id="MobiDB-lite"/>
    </source>
</evidence>
<accession>A0ABU7P4E0</accession>
<sequence length="72" mass="7744">MIVVAALVLPAVTLLLFGMDRIEDWMSRPSVPRVPPAAQVAAGRHLRLLPRPRRGTEDVPVAEPLPAAQDAA</sequence>
<protein>
    <submittedName>
        <fullName evidence="2">Uncharacterized protein</fullName>
    </submittedName>
</protein>
<keyword evidence="3" id="KW-1185">Reference proteome</keyword>
<evidence type="ECO:0000313" key="2">
    <source>
        <dbReference type="EMBL" id="MEE4540523.1"/>
    </source>
</evidence>
<organism evidence="2 3">
    <name type="scientific">Actinacidiphila polyblastidii</name>
    <dbReference type="NCBI Taxonomy" id="3110430"/>
    <lineage>
        <taxon>Bacteria</taxon>
        <taxon>Bacillati</taxon>
        <taxon>Actinomycetota</taxon>
        <taxon>Actinomycetes</taxon>
        <taxon>Kitasatosporales</taxon>
        <taxon>Streptomycetaceae</taxon>
        <taxon>Actinacidiphila</taxon>
    </lineage>
</organism>
<feature type="region of interest" description="Disordered" evidence="1">
    <location>
        <begin position="51"/>
        <end position="72"/>
    </location>
</feature>
<comment type="caution">
    <text evidence="2">The sequence shown here is derived from an EMBL/GenBank/DDBJ whole genome shotgun (WGS) entry which is preliminary data.</text>
</comment>
<dbReference type="RefSeq" id="WP_330792304.1">
    <property type="nucleotide sequence ID" value="NZ_JAZEWV010000001.1"/>
</dbReference>
<name>A0ABU7P4E0_9ACTN</name>